<evidence type="ECO:0000313" key="14">
    <source>
        <dbReference type="EMBL" id="PCE40840.1"/>
    </source>
</evidence>
<feature type="transmembrane region" description="Helical" evidence="10">
    <location>
        <begin position="152"/>
        <end position="170"/>
    </location>
</feature>
<comment type="caution">
    <text evidence="14">The sequence shown here is derived from an EMBL/GenBank/DDBJ whole genome shotgun (WGS) entry which is preliminary data.</text>
</comment>
<dbReference type="Gene3D" id="3.50.50.60">
    <property type="entry name" value="FAD/NAD(P)-binding domain"/>
    <property type="match status" value="2"/>
</dbReference>
<organism evidence="14 15">
    <name type="scientific">Rhizorhabdus dicambivorans</name>
    <dbReference type="NCBI Taxonomy" id="1850238"/>
    <lineage>
        <taxon>Bacteria</taxon>
        <taxon>Pseudomonadati</taxon>
        <taxon>Pseudomonadota</taxon>
        <taxon>Alphaproteobacteria</taxon>
        <taxon>Sphingomonadales</taxon>
        <taxon>Sphingomonadaceae</taxon>
        <taxon>Rhizorhabdus</taxon>
    </lineage>
</organism>
<feature type="transmembrane region" description="Helical" evidence="10">
    <location>
        <begin position="182"/>
        <end position="200"/>
    </location>
</feature>
<dbReference type="PRINTS" id="PR00368">
    <property type="entry name" value="FADPNR"/>
</dbReference>
<evidence type="ECO:0000256" key="10">
    <source>
        <dbReference type="SAM" id="Phobius"/>
    </source>
</evidence>
<keyword evidence="10" id="KW-0472">Membrane</keyword>
<evidence type="ECO:0000259" key="13">
    <source>
        <dbReference type="Pfam" id="PF09335"/>
    </source>
</evidence>
<feature type="transmembrane region" description="Helical" evidence="10">
    <location>
        <begin position="259"/>
        <end position="279"/>
    </location>
</feature>
<dbReference type="SUPFAM" id="SSF51905">
    <property type="entry name" value="FAD/NAD(P)-binding domain"/>
    <property type="match status" value="1"/>
</dbReference>
<dbReference type="PANTHER" id="PTHR43014">
    <property type="entry name" value="MERCURIC REDUCTASE"/>
    <property type="match status" value="1"/>
</dbReference>
<feature type="transmembrane region" description="Helical" evidence="10">
    <location>
        <begin position="69"/>
        <end position="96"/>
    </location>
</feature>
<proteinExistence type="inferred from homology"/>
<dbReference type="InterPro" id="IPR032816">
    <property type="entry name" value="VTT_dom"/>
</dbReference>
<accession>A0A2A4FSY9</accession>
<keyword evidence="7" id="KW-1015">Disulfide bond</keyword>
<keyword evidence="8 9" id="KW-0676">Redox-active center</keyword>
<feature type="transmembrane region" description="Helical" evidence="10">
    <location>
        <begin position="22"/>
        <end position="42"/>
    </location>
</feature>
<comment type="similarity">
    <text evidence="2 9">Belongs to the class-I pyridine nucleotide-disulfide oxidoreductase family.</text>
</comment>
<evidence type="ECO:0000256" key="6">
    <source>
        <dbReference type="ARBA" id="ARBA00023002"/>
    </source>
</evidence>
<protein>
    <submittedName>
        <fullName evidence="14">Pyridine nucleotide-disulfide oxidoreductase</fullName>
    </submittedName>
</protein>
<keyword evidence="3 9" id="KW-0285">Flavoprotein</keyword>
<evidence type="ECO:0000256" key="5">
    <source>
        <dbReference type="ARBA" id="ARBA00022857"/>
    </source>
</evidence>
<evidence type="ECO:0000259" key="11">
    <source>
        <dbReference type="Pfam" id="PF02852"/>
    </source>
</evidence>
<dbReference type="EMBL" id="NWUF01000022">
    <property type="protein sequence ID" value="PCE40840.1"/>
    <property type="molecule type" value="Genomic_DNA"/>
</dbReference>
<dbReference type="InterPro" id="IPR023753">
    <property type="entry name" value="FAD/NAD-binding_dom"/>
</dbReference>
<name>A0A2A4FSY9_9SPHN</name>
<feature type="transmembrane region" description="Helical" evidence="10">
    <location>
        <begin position="220"/>
        <end position="238"/>
    </location>
</feature>
<evidence type="ECO:0000259" key="12">
    <source>
        <dbReference type="Pfam" id="PF07992"/>
    </source>
</evidence>
<dbReference type="InterPro" id="IPR036188">
    <property type="entry name" value="FAD/NAD-bd_sf"/>
</dbReference>
<dbReference type="OrthoDB" id="9781772at2"/>
<evidence type="ECO:0000256" key="2">
    <source>
        <dbReference type="ARBA" id="ARBA00007532"/>
    </source>
</evidence>
<dbReference type="PANTHER" id="PTHR43014:SF2">
    <property type="entry name" value="MERCURIC REDUCTASE"/>
    <property type="match status" value="1"/>
</dbReference>
<dbReference type="AlphaFoldDB" id="A0A2A4FSY9"/>
<dbReference type="PROSITE" id="PS00076">
    <property type="entry name" value="PYRIDINE_REDOX_1"/>
    <property type="match status" value="1"/>
</dbReference>
<sequence length="737" mass="80396">MCKNAGSSTDQRPTAIPTRSNLLKRIAVACLLVIGLAAWFLLDLGQYLTLDALRAQQAAIEHFYRANPLLVLLAFFVIYVVLTALSVPGAVIMTLAAGAVFGVTTGTLVVSFASSIGATLAFLASRYLFHDAVQTRFGARLRSVNEGVARDGAFYLFSLRLVPVFPFFAVNLVMGLTPIRTWTYYWVSQVGMLLGTVVYVNAGTQLARIEALSDIASPGLLASFAALGALPWIGKWIMAATKRRRVYARWRRPRRFDRNLVVIGAGAAGLVSSLIGATVRAKVTLVEASKMGGDCLNYGCVPSKALIKSARIAEQMRRADRYGLESSEPSFSFKAVMGRVHDIIAAVEPHDSVERYTGLGVDVVKGYARIVDPWTVEIAREDGTTQRLTTRSIVIAAGAEPLVPDLPGLAESGYVTSDTLWEHFATLDEMPRRIVVLGGGPIGSELSQAFARLGAEVTQVERGERLLPREDEDVSELARAAQEASGVTVLTGHEAIRVENGVERKLVLSNGSHEHTLGFDALIVAVGRKARLSGYGLEELGIETQRTVVTDEYLATLYPNIYAAGDVAGPYQFTHTAAHQAWFASVNALFGQFWRFKADYRVIPWTTFIDPEVARVGLNEQEAREQGVAHEVTTFPLHELDRAIADSATKGFVKVLTPPGKDRIRGATIVGEHAGELLAEYVLAMKHGLGLNKIMGTIHTYPTMAEANKYAAGEWKKKHAPEALLRFVERYHAWRRG</sequence>
<feature type="domain" description="Pyridine nucleotide-disulphide oxidoreductase dimerisation" evidence="11">
    <location>
        <begin position="603"/>
        <end position="711"/>
    </location>
</feature>
<evidence type="ECO:0000256" key="7">
    <source>
        <dbReference type="ARBA" id="ARBA00023157"/>
    </source>
</evidence>
<gene>
    <name evidence="14" type="ORF">COO09_18475</name>
</gene>
<keyword evidence="10" id="KW-0812">Transmembrane</keyword>
<dbReference type="GO" id="GO:0003955">
    <property type="term" value="F:NAD(P)H dehydrogenase (quinone) activity"/>
    <property type="evidence" value="ECO:0007669"/>
    <property type="project" value="TreeGrafter"/>
</dbReference>
<evidence type="ECO:0000256" key="8">
    <source>
        <dbReference type="ARBA" id="ARBA00023284"/>
    </source>
</evidence>
<dbReference type="Pfam" id="PF02852">
    <property type="entry name" value="Pyr_redox_dim"/>
    <property type="match status" value="1"/>
</dbReference>
<feature type="transmembrane region" description="Helical" evidence="10">
    <location>
        <begin position="108"/>
        <end position="129"/>
    </location>
</feature>
<dbReference type="InterPro" id="IPR004099">
    <property type="entry name" value="Pyr_nucl-diS_OxRdtase_dimer"/>
</dbReference>
<dbReference type="Pfam" id="PF09335">
    <property type="entry name" value="VTT_dom"/>
    <property type="match status" value="1"/>
</dbReference>
<dbReference type="KEGG" id="rdi:CMV14_22540"/>
<dbReference type="InterPro" id="IPR016156">
    <property type="entry name" value="FAD/NAD-linked_Rdtase_dimer_sf"/>
</dbReference>
<keyword evidence="15" id="KW-1185">Reference proteome</keyword>
<evidence type="ECO:0000313" key="15">
    <source>
        <dbReference type="Proteomes" id="UP000218934"/>
    </source>
</evidence>
<feature type="domain" description="FAD/NAD(P)-binding" evidence="12">
    <location>
        <begin position="259"/>
        <end position="581"/>
    </location>
</feature>
<reference evidence="14 15" key="1">
    <citation type="submission" date="2017-09" db="EMBL/GenBank/DDBJ databases">
        <title>The Catabolism of 3,6-Dichlorosalicylic acid is Initiated by the Cytochrome P450 Monooxygenase DsmABC in Rhizorhabdus dicambivorans Ndbn-20.</title>
        <authorList>
            <person name="Na L."/>
        </authorList>
    </citation>
    <scope>NUCLEOTIDE SEQUENCE [LARGE SCALE GENOMIC DNA]</scope>
    <source>
        <strain evidence="14 15">Ndbn-20m</strain>
    </source>
</reference>
<feature type="domain" description="VTT" evidence="13">
    <location>
        <begin position="91"/>
        <end position="204"/>
    </location>
</feature>
<dbReference type="InterPro" id="IPR012999">
    <property type="entry name" value="Pyr_OxRdtase_I_AS"/>
</dbReference>
<comment type="cofactor">
    <cofactor evidence="1">
        <name>FAD</name>
        <dbReference type="ChEBI" id="CHEBI:57692"/>
    </cofactor>
</comment>
<dbReference type="Proteomes" id="UP000218934">
    <property type="component" value="Unassembled WGS sequence"/>
</dbReference>
<dbReference type="GO" id="GO:0050660">
    <property type="term" value="F:flavin adenine dinucleotide binding"/>
    <property type="evidence" value="ECO:0007669"/>
    <property type="project" value="TreeGrafter"/>
</dbReference>
<keyword evidence="10" id="KW-1133">Transmembrane helix</keyword>
<keyword evidence="5" id="KW-0521">NADP</keyword>
<dbReference type="Gene3D" id="3.30.390.30">
    <property type="match status" value="1"/>
</dbReference>
<dbReference type="SUPFAM" id="SSF55424">
    <property type="entry name" value="FAD/NAD-linked reductases, dimerisation (C-terminal) domain"/>
    <property type="match status" value="1"/>
</dbReference>
<evidence type="ECO:0000256" key="3">
    <source>
        <dbReference type="ARBA" id="ARBA00022630"/>
    </source>
</evidence>
<evidence type="ECO:0000256" key="1">
    <source>
        <dbReference type="ARBA" id="ARBA00001974"/>
    </source>
</evidence>
<keyword evidence="4 9" id="KW-0274">FAD</keyword>
<keyword evidence="6 9" id="KW-0560">Oxidoreductase</keyword>
<dbReference type="PRINTS" id="PR00411">
    <property type="entry name" value="PNDRDTASEI"/>
</dbReference>
<dbReference type="FunFam" id="3.30.390.30:FF:000001">
    <property type="entry name" value="Dihydrolipoyl dehydrogenase"/>
    <property type="match status" value="1"/>
</dbReference>
<dbReference type="Pfam" id="PF07992">
    <property type="entry name" value="Pyr_redox_2"/>
    <property type="match status" value="1"/>
</dbReference>
<dbReference type="GO" id="GO:0016668">
    <property type="term" value="F:oxidoreductase activity, acting on a sulfur group of donors, NAD(P) as acceptor"/>
    <property type="evidence" value="ECO:0007669"/>
    <property type="project" value="InterPro"/>
</dbReference>
<evidence type="ECO:0000256" key="9">
    <source>
        <dbReference type="RuleBase" id="RU003691"/>
    </source>
</evidence>
<evidence type="ECO:0000256" key="4">
    <source>
        <dbReference type="ARBA" id="ARBA00022827"/>
    </source>
</evidence>